<feature type="region of interest" description="Disordered" evidence="1">
    <location>
        <begin position="493"/>
        <end position="531"/>
    </location>
</feature>
<dbReference type="KEGG" id="fcy:FRACYDRAFT_246267"/>
<evidence type="ECO:0000256" key="1">
    <source>
        <dbReference type="SAM" id="MobiDB-lite"/>
    </source>
</evidence>
<dbReference type="InParanoid" id="A0A1E7EZ91"/>
<dbReference type="OrthoDB" id="53686at2759"/>
<feature type="region of interest" description="Disordered" evidence="1">
    <location>
        <begin position="600"/>
        <end position="626"/>
    </location>
</feature>
<reference evidence="2 3" key="1">
    <citation type="submission" date="2016-09" db="EMBL/GenBank/DDBJ databases">
        <title>Extensive genetic diversity and differential bi-allelic expression allows diatom success in the polar Southern Ocean.</title>
        <authorList>
            <consortium name="DOE Joint Genome Institute"/>
            <person name="Mock T."/>
            <person name="Otillar R.P."/>
            <person name="Strauss J."/>
            <person name="Dupont C."/>
            <person name="Frickenhaus S."/>
            <person name="Maumus F."/>
            <person name="Mcmullan M."/>
            <person name="Sanges R."/>
            <person name="Schmutz J."/>
            <person name="Toseland A."/>
            <person name="Valas R."/>
            <person name="Veluchamy A."/>
            <person name="Ward B.J."/>
            <person name="Allen A."/>
            <person name="Barry K."/>
            <person name="Falciatore A."/>
            <person name="Ferrante M."/>
            <person name="Fortunato A.E."/>
            <person name="Gloeckner G."/>
            <person name="Gruber A."/>
            <person name="Hipkin R."/>
            <person name="Janech M."/>
            <person name="Kroth P."/>
            <person name="Leese F."/>
            <person name="Lindquist E."/>
            <person name="Lyon B.R."/>
            <person name="Martin J."/>
            <person name="Mayer C."/>
            <person name="Parker M."/>
            <person name="Quesneville H."/>
            <person name="Raymond J."/>
            <person name="Uhlig C."/>
            <person name="Valentin K.U."/>
            <person name="Worden A.Z."/>
            <person name="Armbrust E.V."/>
            <person name="Bowler C."/>
            <person name="Green B."/>
            <person name="Moulton V."/>
            <person name="Van Oosterhout C."/>
            <person name="Grigoriev I."/>
        </authorList>
    </citation>
    <scope>NUCLEOTIDE SEQUENCE [LARGE SCALE GENOMIC DNA]</scope>
    <source>
        <strain evidence="2 3">CCMP1102</strain>
    </source>
</reference>
<gene>
    <name evidence="2" type="ORF">FRACYDRAFT_246267</name>
</gene>
<dbReference type="Proteomes" id="UP000095751">
    <property type="component" value="Unassembled WGS sequence"/>
</dbReference>
<feature type="compositionally biased region" description="Acidic residues" evidence="1">
    <location>
        <begin position="601"/>
        <end position="626"/>
    </location>
</feature>
<dbReference type="AlphaFoldDB" id="A0A1E7EZ91"/>
<organism evidence="2 3">
    <name type="scientific">Fragilariopsis cylindrus CCMP1102</name>
    <dbReference type="NCBI Taxonomy" id="635003"/>
    <lineage>
        <taxon>Eukaryota</taxon>
        <taxon>Sar</taxon>
        <taxon>Stramenopiles</taxon>
        <taxon>Ochrophyta</taxon>
        <taxon>Bacillariophyta</taxon>
        <taxon>Bacillariophyceae</taxon>
        <taxon>Bacillariophycidae</taxon>
        <taxon>Bacillariales</taxon>
        <taxon>Bacillariaceae</taxon>
        <taxon>Fragilariopsis</taxon>
    </lineage>
</organism>
<protein>
    <submittedName>
        <fullName evidence="2">Uncharacterized protein</fullName>
    </submittedName>
</protein>
<evidence type="ECO:0000313" key="3">
    <source>
        <dbReference type="Proteomes" id="UP000095751"/>
    </source>
</evidence>
<feature type="compositionally biased region" description="Polar residues" evidence="1">
    <location>
        <begin position="113"/>
        <end position="127"/>
    </location>
</feature>
<keyword evidence="3" id="KW-1185">Reference proteome</keyword>
<dbReference type="EMBL" id="KV784369">
    <property type="protein sequence ID" value="OEU11156.1"/>
    <property type="molecule type" value="Genomic_DNA"/>
</dbReference>
<evidence type="ECO:0000313" key="2">
    <source>
        <dbReference type="EMBL" id="OEU11156.1"/>
    </source>
</evidence>
<sequence length="626" mass="70231">MHYIPNFLVEEEEGSDTLFFRRTYASYASAKNLRSQEEEKQSMMEANGLSKSSLPLFCLTCGIIEDTDILDTEMMTMLNSNNGTITATTGATTTIAGALMIPTPTSPTTIADISPTCSRECNSSDTTNPRKRNNSDISSSSSSSSFIRCPNCCIAKYCSNQCLQKGCCSTTTASASVSASTTTSTTKNKNKATAAAATAVVDTSCSSVCEVVTMSRRRVREIEKQVKLNLNLKITPQQQKQKLRIQEQLLMEKVNLIDALVLMAWHYYQYYLNTLSSSFDKAEAAVRYIYEEALDHSIEVFCMKPCPTTGTTAGHAALTTNATSNTMDMNTSTSSIYSPDKDRQHGIVSENYIKINNERLMILLLVLDFDEYCETLLEYQLTREYILTSSSDNGNADAPPLPNAAAAAAAHPDNNNMMGQPPQNPLFDLRDITNTTMIPRGGDTDTLLQMYNLWKSGRFERFDPIADEQEEHFAKIHAAGLCLVLFRKLEQPSQQQQQQDYNNDQHQPPPQQQNHPEAQAQEQEQAQQPPLQQTTTNLNLMERQFRYLFDEYLPKQLTQPSMNNIIATKYAHVLFHENTPTVYWSLLSDSYRKEWGQCFDSDGDDTSFTDDMDDDYDDDAEEDDGR</sequence>
<proteinExistence type="predicted"/>
<accession>A0A1E7EZ91</accession>
<name>A0A1E7EZ91_9STRA</name>
<feature type="region of interest" description="Disordered" evidence="1">
    <location>
        <begin position="113"/>
        <end position="145"/>
    </location>
</feature>